<evidence type="ECO:0000313" key="9">
    <source>
        <dbReference type="Proteomes" id="UP001205560"/>
    </source>
</evidence>
<evidence type="ECO:0000256" key="1">
    <source>
        <dbReference type="ARBA" id="ARBA00004141"/>
    </source>
</evidence>
<dbReference type="Pfam" id="PF00892">
    <property type="entry name" value="EamA"/>
    <property type="match status" value="2"/>
</dbReference>
<feature type="transmembrane region" description="Helical" evidence="6">
    <location>
        <begin position="199"/>
        <end position="222"/>
    </location>
</feature>
<comment type="subcellular location">
    <subcellularLocation>
        <location evidence="1">Membrane</location>
        <topology evidence="1">Multi-pass membrane protein</topology>
    </subcellularLocation>
</comment>
<feature type="transmembrane region" description="Helical" evidence="6">
    <location>
        <begin position="46"/>
        <end position="64"/>
    </location>
</feature>
<dbReference type="InterPro" id="IPR000620">
    <property type="entry name" value="EamA_dom"/>
</dbReference>
<evidence type="ECO:0000259" key="7">
    <source>
        <dbReference type="Pfam" id="PF00892"/>
    </source>
</evidence>
<dbReference type="EMBL" id="JANUGX010000003">
    <property type="protein sequence ID" value="MCS0588404.1"/>
    <property type="molecule type" value="Genomic_DNA"/>
</dbReference>
<feature type="transmembrane region" description="Helical" evidence="6">
    <location>
        <begin position="21"/>
        <end position="40"/>
    </location>
</feature>
<evidence type="ECO:0000256" key="2">
    <source>
        <dbReference type="ARBA" id="ARBA00007362"/>
    </source>
</evidence>
<comment type="caution">
    <text evidence="8">The sequence shown here is derived from an EMBL/GenBank/DDBJ whole genome shotgun (WGS) entry which is preliminary data.</text>
</comment>
<organism evidence="8 9">
    <name type="scientific">Massilia norwichensis</name>
    <dbReference type="NCBI Taxonomy" id="1442366"/>
    <lineage>
        <taxon>Bacteria</taxon>
        <taxon>Pseudomonadati</taxon>
        <taxon>Pseudomonadota</taxon>
        <taxon>Betaproteobacteria</taxon>
        <taxon>Burkholderiales</taxon>
        <taxon>Oxalobacteraceae</taxon>
        <taxon>Telluria group</taxon>
        <taxon>Massilia</taxon>
    </lineage>
</organism>
<dbReference type="RefSeq" id="WP_258844167.1">
    <property type="nucleotide sequence ID" value="NZ_JANUGX010000003.1"/>
</dbReference>
<dbReference type="PANTHER" id="PTHR32322:SF2">
    <property type="entry name" value="EAMA DOMAIN-CONTAINING PROTEIN"/>
    <property type="match status" value="1"/>
</dbReference>
<feature type="transmembrane region" description="Helical" evidence="6">
    <location>
        <begin position="265"/>
        <end position="284"/>
    </location>
</feature>
<evidence type="ECO:0000256" key="5">
    <source>
        <dbReference type="ARBA" id="ARBA00023136"/>
    </source>
</evidence>
<evidence type="ECO:0000256" key="4">
    <source>
        <dbReference type="ARBA" id="ARBA00022989"/>
    </source>
</evidence>
<evidence type="ECO:0000256" key="3">
    <source>
        <dbReference type="ARBA" id="ARBA00022692"/>
    </source>
</evidence>
<feature type="transmembrane region" description="Helical" evidence="6">
    <location>
        <begin position="85"/>
        <end position="102"/>
    </location>
</feature>
<dbReference type="PANTHER" id="PTHR32322">
    <property type="entry name" value="INNER MEMBRANE TRANSPORTER"/>
    <property type="match status" value="1"/>
</dbReference>
<proteinExistence type="inferred from homology"/>
<keyword evidence="5 6" id="KW-0472">Membrane</keyword>
<evidence type="ECO:0000256" key="6">
    <source>
        <dbReference type="SAM" id="Phobius"/>
    </source>
</evidence>
<accession>A0ABT2A2J2</accession>
<comment type="similarity">
    <text evidence="2">Belongs to the EamA transporter family.</text>
</comment>
<feature type="transmembrane region" description="Helical" evidence="6">
    <location>
        <begin position="234"/>
        <end position="253"/>
    </location>
</feature>
<keyword evidence="4 6" id="KW-1133">Transmembrane helix</keyword>
<keyword evidence="3 6" id="KW-0812">Transmembrane</keyword>
<dbReference type="InterPro" id="IPR037185">
    <property type="entry name" value="EmrE-like"/>
</dbReference>
<feature type="transmembrane region" description="Helical" evidence="6">
    <location>
        <begin position="167"/>
        <end position="187"/>
    </location>
</feature>
<protein>
    <submittedName>
        <fullName evidence="8">DMT family transporter</fullName>
    </submittedName>
</protein>
<dbReference type="SUPFAM" id="SSF103481">
    <property type="entry name" value="Multidrug resistance efflux transporter EmrE"/>
    <property type="match status" value="2"/>
</dbReference>
<dbReference type="Proteomes" id="UP001205560">
    <property type="component" value="Unassembled WGS sequence"/>
</dbReference>
<name>A0ABT2A2J2_9BURK</name>
<feature type="transmembrane region" description="Helical" evidence="6">
    <location>
        <begin position="290"/>
        <end position="307"/>
    </location>
</feature>
<evidence type="ECO:0000313" key="8">
    <source>
        <dbReference type="EMBL" id="MCS0588404.1"/>
    </source>
</evidence>
<gene>
    <name evidence="8" type="ORF">NX782_04220</name>
</gene>
<feature type="domain" description="EamA" evidence="7">
    <location>
        <begin position="169"/>
        <end position="307"/>
    </location>
</feature>
<reference evidence="8 9" key="1">
    <citation type="submission" date="2022-08" db="EMBL/GenBank/DDBJ databases">
        <title>Reclassification of Massilia species as members of the genera Telluria, Duganella, Pseudoduganella, Mokoshia gen. nov. and Zemynaea gen. nov. using orthogonal and non-orthogonal genome-based approaches.</title>
        <authorList>
            <person name="Bowman J.P."/>
        </authorList>
    </citation>
    <scope>NUCLEOTIDE SEQUENCE [LARGE SCALE GENOMIC DNA]</scope>
    <source>
        <strain evidence="8 9">LMG 28164</strain>
    </source>
</reference>
<keyword evidence="9" id="KW-1185">Reference proteome</keyword>
<feature type="transmembrane region" description="Helical" evidence="6">
    <location>
        <begin position="108"/>
        <end position="126"/>
    </location>
</feature>
<sequence length="312" mass="32816">MSEAVSRGGLGVQNAALSAELPLMLITPALFAANLVVARWAQGAEIPPVFLAFGRWALAFLILLPSVSPRMWALRGTLRANWPRLLLLSTLGMALAVAPQYIGARHTGAANVAIILAASPALVTLIERLVWKAPLGRRQGWGLLVAIAGVLVVLSKGDLAALGQLEFGSGDLWVVLAAIGWSLYTVFNKRLALPPLPGTVKLAALIGGGALVLAPFAAFEAIQGDVPSFGDSRLYVALAFLAIVPSLGAYFCFDRLVTVAGPARASMSVYLIPLFATLAAWPLLGEAPHLYHATGFGMILVAVALSSRRRRA</sequence>
<feature type="transmembrane region" description="Helical" evidence="6">
    <location>
        <begin position="138"/>
        <end position="155"/>
    </location>
</feature>
<feature type="domain" description="EamA" evidence="7">
    <location>
        <begin position="23"/>
        <end position="154"/>
    </location>
</feature>
<dbReference type="InterPro" id="IPR050638">
    <property type="entry name" value="AA-Vitamin_Transporters"/>
</dbReference>